<evidence type="ECO:0000256" key="2">
    <source>
        <dbReference type="RuleBase" id="RU003616"/>
    </source>
</evidence>
<feature type="domain" description="SHSP" evidence="4">
    <location>
        <begin position="1"/>
        <end position="107"/>
    </location>
</feature>
<evidence type="ECO:0000313" key="6">
    <source>
        <dbReference type="Proteomes" id="UP000327013"/>
    </source>
</evidence>
<dbReference type="SUPFAM" id="SSF49764">
    <property type="entry name" value="HSP20-like chaperones"/>
    <property type="match status" value="1"/>
</dbReference>
<feature type="transmembrane region" description="Helical" evidence="3">
    <location>
        <begin position="102"/>
        <end position="127"/>
    </location>
</feature>
<dbReference type="InterPro" id="IPR008978">
    <property type="entry name" value="HSP20-like_chaperone"/>
</dbReference>
<evidence type="ECO:0000259" key="4">
    <source>
        <dbReference type="PROSITE" id="PS01031"/>
    </source>
</evidence>
<keyword evidence="6" id="KW-1185">Reference proteome</keyword>
<dbReference type="Gene3D" id="2.60.40.790">
    <property type="match status" value="1"/>
</dbReference>
<evidence type="ECO:0000256" key="3">
    <source>
        <dbReference type="SAM" id="Phobius"/>
    </source>
</evidence>
<protein>
    <recommendedName>
        <fullName evidence="4">SHSP domain-containing protein</fullName>
    </recommendedName>
</protein>
<reference evidence="5 6" key="1">
    <citation type="submission" date="2019-06" db="EMBL/GenBank/DDBJ databases">
        <title>A chromosomal-level reference genome of Carpinus fangiana (Coryloideae, Betulaceae).</title>
        <authorList>
            <person name="Yang X."/>
            <person name="Wang Z."/>
            <person name="Zhang L."/>
            <person name="Hao G."/>
            <person name="Liu J."/>
            <person name="Yang Y."/>
        </authorList>
    </citation>
    <scope>NUCLEOTIDE SEQUENCE [LARGE SCALE GENOMIC DNA]</scope>
    <source>
        <strain evidence="5">Cfa_2016G</strain>
        <tissue evidence="5">Leaf</tissue>
    </source>
</reference>
<evidence type="ECO:0000313" key="5">
    <source>
        <dbReference type="EMBL" id="KAE8099727.1"/>
    </source>
</evidence>
<dbReference type="CDD" id="cd06464">
    <property type="entry name" value="ACD_sHsps-like"/>
    <property type="match status" value="1"/>
</dbReference>
<keyword evidence="3" id="KW-0472">Membrane</keyword>
<accession>A0A5N6RMN3</accession>
<evidence type="ECO:0000256" key="1">
    <source>
        <dbReference type="PROSITE-ProRule" id="PRU00285"/>
    </source>
</evidence>
<dbReference type="Pfam" id="PF00011">
    <property type="entry name" value="HSP20"/>
    <property type="match status" value="1"/>
</dbReference>
<dbReference type="AlphaFoldDB" id="A0A5N6RMN3"/>
<keyword evidence="3" id="KW-0812">Transmembrane</keyword>
<dbReference type="PROSITE" id="PS01031">
    <property type="entry name" value="SHSP"/>
    <property type="match status" value="1"/>
</dbReference>
<dbReference type="InterPro" id="IPR002068">
    <property type="entry name" value="A-crystallin/Hsp20_dom"/>
</dbReference>
<keyword evidence="3" id="KW-1133">Transmembrane helix</keyword>
<organism evidence="5 6">
    <name type="scientific">Carpinus fangiana</name>
    <dbReference type="NCBI Taxonomy" id="176857"/>
    <lineage>
        <taxon>Eukaryota</taxon>
        <taxon>Viridiplantae</taxon>
        <taxon>Streptophyta</taxon>
        <taxon>Embryophyta</taxon>
        <taxon>Tracheophyta</taxon>
        <taxon>Spermatophyta</taxon>
        <taxon>Magnoliopsida</taxon>
        <taxon>eudicotyledons</taxon>
        <taxon>Gunneridae</taxon>
        <taxon>Pentapetalae</taxon>
        <taxon>rosids</taxon>
        <taxon>fabids</taxon>
        <taxon>Fagales</taxon>
        <taxon>Betulaceae</taxon>
        <taxon>Carpinus</taxon>
    </lineage>
</organism>
<comment type="similarity">
    <text evidence="1 2">Belongs to the small heat shock protein (HSP20) family.</text>
</comment>
<gene>
    <name evidence="5" type="ORF">FH972_017684</name>
</gene>
<sequence>MADEEIEPFCKWRRGLTHDILEVDLHGFGEDQLKMKPNDRGMYTIRGRRPLDGTFKRWKTLNKEIEIPRGIMEEDIKTNFDGGILRVTIPKKNPLDAAFFNLGLRATAGVLTAVAFGMVLGAVVIYWKCT</sequence>
<dbReference type="OrthoDB" id="1431247at2759"/>
<name>A0A5N6RMN3_9ROSI</name>
<proteinExistence type="inferred from homology"/>
<dbReference type="EMBL" id="CM017327">
    <property type="protein sequence ID" value="KAE8099727.1"/>
    <property type="molecule type" value="Genomic_DNA"/>
</dbReference>
<dbReference type="Proteomes" id="UP000327013">
    <property type="component" value="Chromosome 7"/>
</dbReference>